<sequence>MNIPIVSPIRTRREVPTLQEIARISCAVLISNLDQIKRMCENINSHINCEFVTPDMLSNMAIYPDERIKNEFKLEAVNKLKDICIPKIVKAELADCLCTIYSDTFKFLNINYVLLFETLDLKTCIVLYSNGSINQRESLRRIINNPNLSCRIKFASAYELRFPRRTLLGY</sequence>
<reference evidence="1" key="2">
    <citation type="submission" date="2020-06" db="EMBL/GenBank/DDBJ databases">
        <authorList>
            <person name="Sheffer M."/>
        </authorList>
    </citation>
    <scope>NUCLEOTIDE SEQUENCE</scope>
</reference>
<dbReference type="AlphaFoldDB" id="A0A8T0F3I3"/>
<name>A0A8T0F3I3_ARGBR</name>
<evidence type="ECO:0000313" key="1">
    <source>
        <dbReference type="EMBL" id="KAF8784845.1"/>
    </source>
</evidence>
<reference evidence="1" key="1">
    <citation type="journal article" date="2020" name="bioRxiv">
        <title>Chromosome-level reference genome of the European wasp spider Argiope bruennichi: a resource for studies on range expansion and evolutionary adaptation.</title>
        <authorList>
            <person name="Sheffer M.M."/>
            <person name="Hoppe A."/>
            <person name="Krehenwinkel H."/>
            <person name="Uhl G."/>
            <person name="Kuss A.W."/>
            <person name="Jensen L."/>
            <person name="Jensen C."/>
            <person name="Gillespie R.G."/>
            <person name="Hoff K.J."/>
            <person name="Prost S."/>
        </authorList>
    </citation>
    <scope>NUCLEOTIDE SEQUENCE</scope>
</reference>
<keyword evidence="2" id="KW-1185">Reference proteome</keyword>
<organism evidence="1 2">
    <name type="scientific">Argiope bruennichi</name>
    <name type="common">Wasp spider</name>
    <name type="synonym">Aranea bruennichi</name>
    <dbReference type="NCBI Taxonomy" id="94029"/>
    <lineage>
        <taxon>Eukaryota</taxon>
        <taxon>Metazoa</taxon>
        <taxon>Ecdysozoa</taxon>
        <taxon>Arthropoda</taxon>
        <taxon>Chelicerata</taxon>
        <taxon>Arachnida</taxon>
        <taxon>Araneae</taxon>
        <taxon>Araneomorphae</taxon>
        <taxon>Entelegynae</taxon>
        <taxon>Araneoidea</taxon>
        <taxon>Araneidae</taxon>
        <taxon>Argiope</taxon>
    </lineage>
</organism>
<evidence type="ECO:0000313" key="2">
    <source>
        <dbReference type="Proteomes" id="UP000807504"/>
    </source>
</evidence>
<comment type="caution">
    <text evidence="1">The sequence shown here is derived from an EMBL/GenBank/DDBJ whole genome shotgun (WGS) entry which is preliminary data.</text>
</comment>
<proteinExistence type="predicted"/>
<accession>A0A8T0F3I3</accession>
<protein>
    <submittedName>
        <fullName evidence="1">Uncharacterized protein</fullName>
    </submittedName>
</protein>
<dbReference type="EMBL" id="JABXBU010000030">
    <property type="protein sequence ID" value="KAF8784845.1"/>
    <property type="molecule type" value="Genomic_DNA"/>
</dbReference>
<dbReference type="Proteomes" id="UP000807504">
    <property type="component" value="Unassembled WGS sequence"/>
</dbReference>
<gene>
    <name evidence="1" type="ORF">HNY73_010462</name>
</gene>